<keyword evidence="2" id="KW-1185">Reference proteome</keyword>
<comment type="caution">
    <text evidence="1">The sequence shown here is derived from an EMBL/GenBank/DDBJ whole genome shotgun (WGS) entry which is preliminary data.</text>
</comment>
<dbReference type="EMBL" id="WITC01000120">
    <property type="protein sequence ID" value="MQX18419.1"/>
    <property type="molecule type" value="Genomic_DNA"/>
</dbReference>
<name>A0A6N7LMH1_SINTE</name>
<organism evidence="1 2">
    <name type="scientific">Sinorhizobium terangae</name>
    <dbReference type="NCBI Taxonomy" id="110322"/>
    <lineage>
        <taxon>Bacteria</taxon>
        <taxon>Pseudomonadati</taxon>
        <taxon>Pseudomonadota</taxon>
        <taxon>Alphaproteobacteria</taxon>
        <taxon>Hyphomicrobiales</taxon>
        <taxon>Rhizobiaceae</taxon>
        <taxon>Sinorhizobium/Ensifer group</taxon>
        <taxon>Sinorhizobium</taxon>
    </lineage>
</organism>
<gene>
    <name evidence="1" type="ORF">GHK62_27930</name>
</gene>
<accession>A0A6N7LMH1</accession>
<dbReference type="OrthoDB" id="9875789at2"/>
<dbReference type="RefSeq" id="WP_153442189.1">
    <property type="nucleotide sequence ID" value="NZ_JACIGA010000003.1"/>
</dbReference>
<sequence>MREMDRLTKLLFPEGTEGSKIIDLKFFPGEQAVTVEEFCKDVHAAFVQADSGQSEKSEWFHESTTRAHVDRFLMTA</sequence>
<evidence type="ECO:0000313" key="1">
    <source>
        <dbReference type="EMBL" id="MQX18419.1"/>
    </source>
</evidence>
<dbReference type="AlphaFoldDB" id="A0A6N7LMH1"/>
<dbReference type="Proteomes" id="UP000439983">
    <property type="component" value="Unassembled WGS sequence"/>
</dbReference>
<protein>
    <submittedName>
        <fullName evidence="1">Uncharacterized protein</fullName>
    </submittedName>
</protein>
<evidence type="ECO:0000313" key="2">
    <source>
        <dbReference type="Proteomes" id="UP000439983"/>
    </source>
</evidence>
<proteinExistence type="predicted"/>
<reference evidence="1 2" key="1">
    <citation type="journal article" date="2013" name="Genome Biol.">
        <title>Comparative genomics of the core and accessory genomes of 48 Sinorhizobium strains comprising five genospecies.</title>
        <authorList>
            <person name="Sugawara M."/>
            <person name="Epstein B."/>
            <person name="Badgley B.D."/>
            <person name="Unno T."/>
            <person name="Xu L."/>
            <person name="Reese J."/>
            <person name="Gyaneshwar P."/>
            <person name="Denny R."/>
            <person name="Mudge J."/>
            <person name="Bharti A.K."/>
            <person name="Farmer A.D."/>
            <person name="May G.D."/>
            <person name="Woodward J.E."/>
            <person name="Medigue C."/>
            <person name="Vallenet D."/>
            <person name="Lajus A."/>
            <person name="Rouy Z."/>
            <person name="Martinez-Vaz B."/>
            <person name="Tiffin P."/>
            <person name="Young N.D."/>
            <person name="Sadowsky M.J."/>
        </authorList>
    </citation>
    <scope>NUCLEOTIDE SEQUENCE [LARGE SCALE GENOMIC DNA]</scope>
    <source>
        <strain evidence="1 2">USDA4894</strain>
    </source>
</reference>